<dbReference type="Pfam" id="PF26337">
    <property type="entry name" value="Gtf3_C"/>
    <property type="match status" value="1"/>
</dbReference>
<gene>
    <name evidence="2" type="ORF">G4223_13760</name>
</gene>
<sequence>MTDPCLTGDDLALYQAMAAQMAAETADRPAAHAPVLEYFHTEMAAPRDQDLALAHLARLPLQGRVWIYGGGSFTRAILPHLRARTDIQLEGIVDRNSQWVVTDSGLPVIAPTQLATREFDHVLVAHVSREPDMVEALTKNGIPATKIVRLFGNPDFAAAALATRSAETCSQAAALAPDYLILDTTGMSWQLIPDADLARLLPPERTLKLFLGRQEHYADHGIYPTLDLKQSASLAAEVMRTLRPKAVYLRTTCQLNGDGYPVLIREAAPNAALIHEIYDVAMTFPGPYLAEGWGYSDLTERLARAGTACSFREASYVLYKSGGSPWEPFRRLIEVPNGLYYPLREDIRSGNPAPAPEGNEPFSILYAGSIHTRSKFTADSAFKWADVVPFFRRLAAEDHARVEMFNGLHRGTGGDADYAEYLEEFANGPIRYHRAIPLAELVGRMSAHHYGWVAFHRPDPTAIPLIDKITTHNKLTSYLLGGLPVIVTDYFTHVAELVRDFDAGLVVTSDEIASIGPRLNAADYRRHVAGAERLREHMITANRNLFADLAKALP</sequence>
<dbReference type="GO" id="GO:0016740">
    <property type="term" value="F:transferase activity"/>
    <property type="evidence" value="ECO:0007669"/>
    <property type="project" value="UniProtKB-KW"/>
</dbReference>
<organism evidence="2 3">
    <name type="scientific">Magnetospirillum aberrantis SpK</name>
    <dbReference type="NCBI Taxonomy" id="908842"/>
    <lineage>
        <taxon>Bacteria</taxon>
        <taxon>Pseudomonadati</taxon>
        <taxon>Pseudomonadota</taxon>
        <taxon>Alphaproteobacteria</taxon>
        <taxon>Rhodospirillales</taxon>
        <taxon>Rhodospirillaceae</taxon>
        <taxon>Magnetospirillum</taxon>
    </lineage>
</organism>
<reference evidence="2 3" key="1">
    <citation type="submission" date="2020-02" db="EMBL/GenBank/DDBJ databases">
        <authorList>
            <person name="Dziuba M."/>
            <person name="Kuznetsov B."/>
            <person name="Mardanov A."/>
            <person name="Ravin N."/>
            <person name="Grouzdev D."/>
        </authorList>
    </citation>
    <scope>NUCLEOTIDE SEQUENCE [LARGE SCALE GENOMIC DNA]</scope>
    <source>
        <strain evidence="2 3">SpK</strain>
    </source>
</reference>
<protein>
    <submittedName>
        <fullName evidence="2">Glycosyltransferase family 4 protein</fullName>
    </submittedName>
</protein>
<dbReference type="Proteomes" id="UP000480684">
    <property type="component" value="Unassembled WGS sequence"/>
</dbReference>
<feature type="domain" description="Glucosyltransferase 3-like C-terminal" evidence="1">
    <location>
        <begin position="427"/>
        <end position="538"/>
    </location>
</feature>
<proteinExistence type="predicted"/>
<evidence type="ECO:0000313" key="3">
    <source>
        <dbReference type="Proteomes" id="UP000480684"/>
    </source>
</evidence>
<evidence type="ECO:0000313" key="2">
    <source>
        <dbReference type="EMBL" id="NFV81179.1"/>
    </source>
</evidence>
<dbReference type="EMBL" id="JAAIYP010000039">
    <property type="protein sequence ID" value="NFV81179.1"/>
    <property type="molecule type" value="Genomic_DNA"/>
</dbReference>
<accession>A0A7C9QVI3</accession>
<keyword evidence="2" id="KW-0808">Transferase</keyword>
<evidence type="ECO:0000259" key="1">
    <source>
        <dbReference type="Pfam" id="PF26337"/>
    </source>
</evidence>
<name>A0A7C9QVI3_9PROT</name>
<dbReference type="AlphaFoldDB" id="A0A7C9QVI3"/>
<keyword evidence="3" id="KW-1185">Reference proteome</keyword>
<dbReference type="Gene3D" id="3.40.50.2000">
    <property type="entry name" value="Glycogen Phosphorylase B"/>
    <property type="match status" value="1"/>
</dbReference>
<dbReference type="InterPro" id="IPR058592">
    <property type="entry name" value="Gtf3_C"/>
</dbReference>
<dbReference type="RefSeq" id="WP_163680829.1">
    <property type="nucleotide sequence ID" value="NZ_JAAIYP010000039.1"/>
</dbReference>
<comment type="caution">
    <text evidence="2">The sequence shown here is derived from an EMBL/GenBank/DDBJ whole genome shotgun (WGS) entry which is preliminary data.</text>
</comment>
<dbReference type="Gene3D" id="3.40.50.720">
    <property type="entry name" value="NAD(P)-binding Rossmann-like Domain"/>
    <property type="match status" value="1"/>
</dbReference>